<dbReference type="STRING" id="200361.A0A453GJA8"/>
<evidence type="ECO:0000259" key="1">
    <source>
        <dbReference type="PROSITE" id="PS50878"/>
    </source>
</evidence>
<evidence type="ECO:0000313" key="3">
    <source>
        <dbReference type="Proteomes" id="UP000015105"/>
    </source>
</evidence>
<dbReference type="InterPro" id="IPR000477">
    <property type="entry name" value="RT_dom"/>
</dbReference>
<dbReference type="InterPro" id="IPR043502">
    <property type="entry name" value="DNA/RNA_pol_sf"/>
</dbReference>
<dbReference type="SUPFAM" id="SSF56672">
    <property type="entry name" value="DNA/RNA polymerases"/>
    <property type="match status" value="1"/>
</dbReference>
<sequence length="98" mass="10453">ATENGLLAPLLGKLSSTRVSLYADDAVIFANPDKEEVEALMKILKLFGEVTGLTINQEKSTVSAIRCTDLNLAEILQSFGGKQVGFPLTYLGLPITLG</sequence>
<reference evidence="3" key="1">
    <citation type="journal article" date="2014" name="Science">
        <title>Ancient hybridizations among the ancestral genomes of bread wheat.</title>
        <authorList>
            <consortium name="International Wheat Genome Sequencing Consortium,"/>
            <person name="Marcussen T."/>
            <person name="Sandve S.R."/>
            <person name="Heier L."/>
            <person name="Spannagl M."/>
            <person name="Pfeifer M."/>
            <person name="Jakobsen K.S."/>
            <person name="Wulff B.B."/>
            <person name="Steuernagel B."/>
            <person name="Mayer K.F."/>
            <person name="Olsen O.A."/>
        </authorList>
    </citation>
    <scope>NUCLEOTIDE SEQUENCE [LARGE SCALE GENOMIC DNA]</scope>
    <source>
        <strain evidence="3">cv. AL8/78</strain>
    </source>
</reference>
<dbReference type="Pfam" id="PF00078">
    <property type="entry name" value="RVT_1"/>
    <property type="match status" value="1"/>
</dbReference>
<accession>A0A453GJA8</accession>
<organism evidence="2 3">
    <name type="scientific">Aegilops tauschii subsp. strangulata</name>
    <name type="common">Goatgrass</name>
    <dbReference type="NCBI Taxonomy" id="200361"/>
    <lineage>
        <taxon>Eukaryota</taxon>
        <taxon>Viridiplantae</taxon>
        <taxon>Streptophyta</taxon>
        <taxon>Embryophyta</taxon>
        <taxon>Tracheophyta</taxon>
        <taxon>Spermatophyta</taxon>
        <taxon>Magnoliopsida</taxon>
        <taxon>Liliopsida</taxon>
        <taxon>Poales</taxon>
        <taxon>Poaceae</taxon>
        <taxon>BOP clade</taxon>
        <taxon>Pooideae</taxon>
        <taxon>Triticodae</taxon>
        <taxon>Triticeae</taxon>
        <taxon>Triticinae</taxon>
        <taxon>Aegilops</taxon>
    </lineage>
</organism>
<proteinExistence type="predicted"/>
<protein>
    <recommendedName>
        <fullName evidence="1">Reverse transcriptase domain-containing protein</fullName>
    </recommendedName>
</protein>
<reference evidence="2" key="3">
    <citation type="journal article" date="2017" name="Nature">
        <title>Genome sequence of the progenitor of the wheat D genome Aegilops tauschii.</title>
        <authorList>
            <person name="Luo M.C."/>
            <person name="Gu Y.Q."/>
            <person name="Puiu D."/>
            <person name="Wang H."/>
            <person name="Twardziok S.O."/>
            <person name="Deal K.R."/>
            <person name="Huo N."/>
            <person name="Zhu T."/>
            <person name="Wang L."/>
            <person name="Wang Y."/>
            <person name="McGuire P.E."/>
            <person name="Liu S."/>
            <person name="Long H."/>
            <person name="Ramasamy R.K."/>
            <person name="Rodriguez J.C."/>
            <person name="Van S.L."/>
            <person name="Yuan L."/>
            <person name="Wang Z."/>
            <person name="Xia Z."/>
            <person name="Xiao L."/>
            <person name="Anderson O.D."/>
            <person name="Ouyang S."/>
            <person name="Liang Y."/>
            <person name="Zimin A.V."/>
            <person name="Pertea G."/>
            <person name="Qi P."/>
            <person name="Bennetzen J.L."/>
            <person name="Dai X."/>
            <person name="Dawson M.W."/>
            <person name="Muller H.G."/>
            <person name="Kugler K."/>
            <person name="Rivarola-Duarte L."/>
            <person name="Spannagl M."/>
            <person name="Mayer K.F.X."/>
            <person name="Lu F.H."/>
            <person name="Bevan M.W."/>
            <person name="Leroy P."/>
            <person name="Li P."/>
            <person name="You F.M."/>
            <person name="Sun Q."/>
            <person name="Liu Z."/>
            <person name="Lyons E."/>
            <person name="Wicker T."/>
            <person name="Salzberg S.L."/>
            <person name="Devos K.M."/>
            <person name="Dvorak J."/>
        </authorList>
    </citation>
    <scope>NUCLEOTIDE SEQUENCE [LARGE SCALE GENOMIC DNA]</scope>
    <source>
        <strain evidence="2">cv. AL8/78</strain>
    </source>
</reference>
<reference evidence="2" key="4">
    <citation type="submission" date="2019-03" db="UniProtKB">
        <authorList>
            <consortium name="EnsemblPlants"/>
        </authorList>
    </citation>
    <scope>IDENTIFICATION</scope>
</reference>
<reference evidence="3" key="2">
    <citation type="journal article" date="2017" name="Nat. Plants">
        <title>The Aegilops tauschii genome reveals multiple impacts of transposons.</title>
        <authorList>
            <person name="Zhao G."/>
            <person name="Zou C."/>
            <person name="Li K."/>
            <person name="Wang K."/>
            <person name="Li T."/>
            <person name="Gao L."/>
            <person name="Zhang X."/>
            <person name="Wang H."/>
            <person name="Yang Z."/>
            <person name="Liu X."/>
            <person name="Jiang W."/>
            <person name="Mao L."/>
            <person name="Kong X."/>
            <person name="Jiao Y."/>
            <person name="Jia J."/>
        </authorList>
    </citation>
    <scope>NUCLEOTIDE SEQUENCE [LARGE SCALE GENOMIC DNA]</scope>
    <source>
        <strain evidence="3">cv. AL8/78</strain>
    </source>
</reference>
<dbReference type="Proteomes" id="UP000015105">
    <property type="component" value="Chromosome 3D"/>
</dbReference>
<keyword evidence="3" id="KW-1185">Reference proteome</keyword>
<feature type="domain" description="Reverse transcriptase" evidence="1">
    <location>
        <begin position="1"/>
        <end position="95"/>
    </location>
</feature>
<dbReference type="AlphaFoldDB" id="A0A453GJA8"/>
<evidence type="ECO:0000313" key="2">
    <source>
        <dbReference type="EnsemblPlants" id="AET3Gv21042300.1"/>
    </source>
</evidence>
<dbReference type="EnsemblPlants" id="AET3Gv21042300.1">
    <property type="protein sequence ID" value="AET3Gv21042300.1"/>
    <property type="gene ID" value="AET3Gv21042300"/>
</dbReference>
<name>A0A453GJA8_AEGTS</name>
<dbReference type="Gramene" id="AET3Gv21042300.1">
    <property type="protein sequence ID" value="AET3Gv21042300.1"/>
    <property type="gene ID" value="AET3Gv21042300"/>
</dbReference>
<dbReference type="PROSITE" id="PS50878">
    <property type="entry name" value="RT_POL"/>
    <property type="match status" value="1"/>
</dbReference>
<reference evidence="2" key="5">
    <citation type="journal article" date="2021" name="G3 (Bethesda)">
        <title>Aegilops tauschii genome assembly Aet v5.0 features greater sequence contiguity and improved annotation.</title>
        <authorList>
            <person name="Wang L."/>
            <person name="Zhu T."/>
            <person name="Rodriguez J.C."/>
            <person name="Deal K.R."/>
            <person name="Dubcovsky J."/>
            <person name="McGuire P.E."/>
            <person name="Lux T."/>
            <person name="Spannagl M."/>
            <person name="Mayer K.F.X."/>
            <person name="Baldrich P."/>
            <person name="Meyers B.C."/>
            <person name="Huo N."/>
            <person name="Gu Y.Q."/>
            <person name="Zhou H."/>
            <person name="Devos K.M."/>
            <person name="Bennetzen J.L."/>
            <person name="Unver T."/>
            <person name="Budak H."/>
            <person name="Gulick P.J."/>
            <person name="Galiba G."/>
            <person name="Kalapos B."/>
            <person name="Nelson D.R."/>
            <person name="Li P."/>
            <person name="You F.M."/>
            <person name="Luo M.C."/>
            <person name="Dvorak J."/>
        </authorList>
    </citation>
    <scope>NUCLEOTIDE SEQUENCE [LARGE SCALE GENOMIC DNA]</scope>
    <source>
        <strain evidence="2">cv. AL8/78</strain>
    </source>
</reference>